<sequence length="384" mass="42139">MSHVDHTFPNHGLRFLSASVHFLGVTVITYFLSRRSSAENLTSREAWRHISWPRLCLLLILLDSYLFILSAGLLIFGVGMRRDEHACSAGIYLCVVFYTSSKVLIYAFLTEKVYIVWENGVRRRLRSPVYLICMGTVVLYAAVILAMFFGRIAEFRSGDGACVIGLKPTASLPLLAYDLYINVLLTSLFLWPLLRLKNVNPRLRRVATPNLISASMAALGTSTVNIAILTILHGRELGWLCLGSCGLDVVLNAAALFWVTSGRPTSSSSEPNSPVGQRQMTPETSARPGAPVSRQSQLKPFHLRSSSGGARAPAPFQIHVSTTSEVETSPPVRHAELEPESPTGASYDKPKSKLSLGVTNANERLVVDETQRHSEADSQKTLDG</sequence>
<feature type="transmembrane region" description="Helical" evidence="2">
    <location>
        <begin position="89"/>
        <end position="109"/>
    </location>
</feature>
<keyword evidence="2" id="KW-1133">Transmembrane helix</keyword>
<feature type="transmembrane region" description="Helical" evidence="2">
    <location>
        <begin position="129"/>
        <end position="149"/>
    </location>
</feature>
<dbReference type="AlphaFoldDB" id="A0AAD6ZYN0"/>
<evidence type="ECO:0000256" key="1">
    <source>
        <dbReference type="SAM" id="MobiDB-lite"/>
    </source>
</evidence>
<protein>
    <recommendedName>
        <fullName evidence="5">Transmembrane protein</fullName>
    </recommendedName>
</protein>
<accession>A0AAD6ZYN0</accession>
<organism evidence="3 4">
    <name type="scientific">Mycena albidolilacea</name>
    <dbReference type="NCBI Taxonomy" id="1033008"/>
    <lineage>
        <taxon>Eukaryota</taxon>
        <taxon>Fungi</taxon>
        <taxon>Dikarya</taxon>
        <taxon>Basidiomycota</taxon>
        <taxon>Agaricomycotina</taxon>
        <taxon>Agaricomycetes</taxon>
        <taxon>Agaricomycetidae</taxon>
        <taxon>Agaricales</taxon>
        <taxon>Marasmiineae</taxon>
        <taxon>Mycenaceae</taxon>
        <taxon>Mycena</taxon>
    </lineage>
</organism>
<evidence type="ECO:0000313" key="3">
    <source>
        <dbReference type="EMBL" id="KAJ7346131.1"/>
    </source>
</evidence>
<proteinExistence type="predicted"/>
<feature type="compositionally biased region" description="Basic and acidic residues" evidence="1">
    <location>
        <begin position="365"/>
        <end position="384"/>
    </location>
</feature>
<evidence type="ECO:0008006" key="5">
    <source>
        <dbReference type="Google" id="ProtNLM"/>
    </source>
</evidence>
<dbReference type="Proteomes" id="UP001218218">
    <property type="component" value="Unassembled WGS sequence"/>
</dbReference>
<feature type="transmembrane region" description="Helical" evidence="2">
    <location>
        <begin position="206"/>
        <end position="231"/>
    </location>
</feature>
<comment type="caution">
    <text evidence="3">The sequence shown here is derived from an EMBL/GenBank/DDBJ whole genome shotgun (WGS) entry which is preliminary data.</text>
</comment>
<name>A0AAD6ZYN0_9AGAR</name>
<feature type="region of interest" description="Disordered" evidence="1">
    <location>
        <begin position="322"/>
        <end position="384"/>
    </location>
</feature>
<gene>
    <name evidence="3" type="ORF">DFH08DRAFT_1008026</name>
</gene>
<feature type="region of interest" description="Disordered" evidence="1">
    <location>
        <begin position="262"/>
        <end position="297"/>
    </location>
</feature>
<keyword evidence="4" id="KW-1185">Reference proteome</keyword>
<feature type="transmembrane region" description="Helical" evidence="2">
    <location>
        <begin position="174"/>
        <end position="194"/>
    </location>
</feature>
<reference evidence="3" key="1">
    <citation type="submission" date="2023-03" db="EMBL/GenBank/DDBJ databases">
        <title>Massive genome expansion in bonnet fungi (Mycena s.s.) driven by repeated elements and novel gene families across ecological guilds.</title>
        <authorList>
            <consortium name="Lawrence Berkeley National Laboratory"/>
            <person name="Harder C.B."/>
            <person name="Miyauchi S."/>
            <person name="Viragh M."/>
            <person name="Kuo A."/>
            <person name="Thoen E."/>
            <person name="Andreopoulos B."/>
            <person name="Lu D."/>
            <person name="Skrede I."/>
            <person name="Drula E."/>
            <person name="Henrissat B."/>
            <person name="Morin E."/>
            <person name="Kohler A."/>
            <person name="Barry K."/>
            <person name="LaButti K."/>
            <person name="Morin E."/>
            <person name="Salamov A."/>
            <person name="Lipzen A."/>
            <person name="Mereny Z."/>
            <person name="Hegedus B."/>
            <person name="Baldrian P."/>
            <person name="Stursova M."/>
            <person name="Weitz H."/>
            <person name="Taylor A."/>
            <person name="Grigoriev I.V."/>
            <person name="Nagy L.G."/>
            <person name="Martin F."/>
            <person name="Kauserud H."/>
        </authorList>
    </citation>
    <scope>NUCLEOTIDE SEQUENCE</scope>
    <source>
        <strain evidence="3">CBHHK002</strain>
    </source>
</reference>
<dbReference type="EMBL" id="JARIHO010000021">
    <property type="protein sequence ID" value="KAJ7346131.1"/>
    <property type="molecule type" value="Genomic_DNA"/>
</dbReference>
<evidence type="ECO:0000313" key="4">
    <source>
        <dbReference type="Proteomes" id="UP001218218"/>
    </source>
</evidence>
<feature type="transmembrane region" description="Helical" evidence="2">
    <location>
        <begin position="237"/>
        <end position="259"/>
    </location>
</feature>
<feature type="transmembrane region" description="Helical" evidence="2">
    <location>
        <begin position="54"/>
        <end position="77"/>
    </location>
</feature>
<dbReference type="PANTHER" id="PTHR38848:SF3">
    <property type="entry name" value="G-PROTEIN COUPLED RECEPTORS FAMILY 3 PROFILE DOMAIN-CONTAINING PROTEIN"/>
    <property type="match status" value="1"/>
</dbReference>
<feature type="compositionally biased region" description="Polar residues" evidence="1">
    <location>
        <begin position="262"/>
        <end position="284"/>
    </location>
</feature>
<keyword evidence="2" id="KW-0812">Transmembrane</keyword>
<dbReference type="PANTHER" id="PTHR38848">
    <property type="entry name" value="G-PROTEIN COUPLED RECEPTORS FAMILY 3 PROFILE DOMAIN-CONTAINING PROTEIN"/>
    <property type="match status" value="1"/>
</dbReference>
<evidence type="ECO:0000256" key="2">
    <source>
        <dbReference type="SAM" id="Phobius"/>
    </source>
</evidence>
<feature type="transmembrane region" description="Helical" evidence="2">
    <location>
        <begin position="12"/>
        <end position="33"/>
    </location>
</feature>
<keyword evidence="2" id="KW-0472">Membrane</keyword>